<sequence length="452" mass="50522">MVWLFFLSVVVTGSSCKKYLDKKPIQNLIVPSSLSDLQALLDNQNGNSLAPGITEFVADNYYLTTAAWSPLNIDLRKNYTWDNDARITNVNSVWSNPYTAIYNANFVLDYLPKITKNDYDAGTYNNIKGMALFYRAYMFHQLAQLFCAPYSTSTAGSPGIVLRTTAETDAPINRSTVQQTYDQIISDLKTAADLLLTSQTFTTRPGKAAAYGELARVYLSMRDYANAEVYANNALTVNNTLLDYNALTPVGNPVLPANPINNPEILFISRTDIPGVYSASHEAIVDTTLYRSYNANDLRKTVFFGSNGNNNYWKGSYYTFGGTDYSIFDGLATDEIYLIRAECRARKGDANAAMDDLNTLLRNRWKTGAFTNLVAIDANDALTQVLNERRKELAFRGLRWSDLRRLNLEGANISLTRVVNGTTYTLPANDLRWTLLIPDLEINRSGIAQNPR</sequence>
<comment type="similarity">
    <text evidence="2">Belongs to the SusD family.</text>
</comment>
<organism evidence="8 9">
    <name type="scientific">Niastella koreensis</name>
    <dbReference type="NCBI Taxonomy" id="354356"/>
    <lineage>
        <taxon>Bacteria</taxon>
        <taxon>Pseudomonadati</taxon>
        <taxon>Bacteroidota</taxon>
        <taxon>Chitinophagia</taxon>
        <taxon>Chitinophagales</taxon>
        <taxon>Chitinophagaceae</taxon>
        <taxon>Niastella</taxon>
    </lineage>
</organism>
<dbReference type="EMBL" id="LWBO01000002">
    <property type="protein sequence ID" value="OQP54211.1"/>
    <property type="molecule type" value="Genomic_DNA"/>
</dbReference>
<evidence type="ECO:0000313" key="8">
    <source>
        <dbReference type="EMBL" id="OQP54211.1"/>
    </source>
</evidence>
<reference evidence="8 9" key="1">
    <citation type="submission" date="2016-04" db="EMBL/GenBank/DDBJ databases">
        <authorList>
            <person name="Chen L."/>
            <person name="Zhuang W."/>
            <person name="Wang G."/>
        </authorList>
    </citation>
    <scope>NUCLEOTIDE SEQUENCE [LARGE SCALE GENOMIC DNA]</scope>
    <source>
        <strain evidence="9">GR20</strain>
    </source>
</reference>
<comment type="caution">
    <text evidence="8">The sequence shown here is derived from an EMBL/GenBank/DDBJ whole genome shotgun (WGS) entry which is preliminary data.</text>
</comment>
<protein>
    <recommendedName>
        <fullName evidence="10">RagB/SusD domain-containing protein</fullName>
    </recommendedName>
</protein>
<evidence type="ECO:0000259" key="7">
    <source>
        <dbReference type="Pfam" id="PF14322"/>
    </source>
</evidence>
<evidence type="ECO:0000256" key="1">
    <source>
        <dbReference type="ARBA" id="ARBA00004442"/>
    </source>
</evidence>
<comment type="subcellular location">
    <subcellularLocation>
        <location evidence="1">Cell outer membrane</location>
    </subcellularLocation>
</comment>
<evidence type="ECO:0000256" key="4">
    <source>
        <dbReference type="ARBA" id="ARBA00023136"/>
    </source>
</evidence>
<dbReference type="InterPro" id="IPR012944">
    <property type="entry name" value="SusD_RagB_dom"/>
</dbReference>
<evidence type="ECO:0000256" key="3">
    <source>
        <dbReference type="ARBA" id="ARBA00022729"/>
    </source>
</evidence>
<feature type="domain" description="SusD-like N-terminal" evidence="7">
    <location>
        <begin position="18"/>
        <end position="219"/>
    </location>
</feature>
<keyword evidence="4" id="KW-0472">Membrane</keyword>
<evidence type="ECO:0000256" key="5">
    <source>
        <dbReference type="ARBA" id="ARBA00023237"/>
    </source>
</evidence>
<dbReference type="InterPro" id="IPR011990">
    <property type="entry name" value="TPR-like_helical_dom_sf"/>
</dbReference>
<keyword evidence="9" id="KW-1185">Reference proteome</keyword>
<accession>A0ABX3P3L0</accession>
<evidence type="ECO:0008006" key="10">
    <source>
        <dbReference type="Google" id="ProtNLM"/>
    </source>
</evidence>
<dbReference type="Gene3D" id="1.25.40.390">
    <property type="match status" value="1"/>
</dbReference>
<feature type="domain" description="RagB/SusD" evidence="6">
    <location>
        <begin position="335"/>
        <end position="407"/>
    </location>
</feature>
<dbReference type="Pfam" id="PF07980">
    <property type="entry name" value="SusD_RagB"/>
    <property type="match status" value="1"/>
</dbReference>
<evidence type="ECO:0000259" key="6">
    <source>
        <dbReference type="Pfam" id="PF07980"/>
    </source>
</evidence>
<keyword evidence="3" id="KW-0732">Signal</keyword>
<evidence type="ECO:0000256" key="2">
    <source>
        <dbReference type="ARBA" id="ARBA00006275"/>
    </source>
</evidence>
<keyword evidence="5" id="KW-0998">Cell outer membrane</keyword>
<proteinExistence type="inferred from homology"/>
<dbReference type="InterPro" id="IPR033985">
    <property type="entry name" value="SusD-like_N"/>
</dbReference>
<dbReference type="Pfam" id="PF14322">
    <property type="entry name" value="SusD-like_3"/>
    <property type="match status" value="1"/>
</dbReference>
<dbReference type="SUPFAM" id="SSF48452">
    <property type="entry name" value="TPR-like"/>
    <property type="match status" value="1"/>
</dbReference>
<gene>
    <name evidence="8" type="ORF">A4D02_20930</name>
</gene>
<dbReference type="Proteomes" id="UP000192277">
    <property type="component" value="Unassembled WGS sequence"/>
</dbReference>
<evidence type="ECO:0000313" key="9">
    <source>
        <dbReference type="Proteomes" id="UP000192277"/>
    </source>
</evidence>
<name>A0ABX3P3L0_9BACT</name>